<sequence length="153" mass="17396">MMHKSVFLIGLAVATMGLAMVDVSSADAATWHAGTPKVLRHTWYYNGKDGNKAYITYAKSKSTGNVFEQDAASHRFYRLPGYGLKKLKYQSLGKHIYRLSGIQYSPKGTQVQFDGQRLTYKVKVTKKHVHFYKGYQTYDRQAKFKTMKSPVNA</sequence>
<dbReference type="Proteomes" id="UP001596254">
    <property type="component" value="Unassembled WGS sequence"/>
</dbReference>
<evidence type="ECO:0008006" key="4">
    <source>
        <dbReference type="Google" id="ProtNLM"/>
    </source>
</evidence>
<comment type="caution">
    <text evidence="2">The sequence shown here is derived from an EMBL/GenBank/DDBJ whole genome shotgun (WGS) entry which is preliminary data.</text>
</comment>
<evidence type="ECO:0000313" key="2">
    <source>
        <dbReference type="EMBL" id="MFC6206669.1"/>
    </source>
</evidence>
<keyword evidence="3" id="KW-1185">Reference proteome</keyword>
<feature type="signal peptide" evidence="1">
    <location>
        <begin position="1"/>
        <end position="28"/>
    </location>
</feature>
<keyword evidence="1" id="KW-0732">Signal</keyword>
<protein>
    <recommendedName>
        <fullName evidence="4">Surface layer protein A domain-containing protein</fullName>
    </recommendedName>
</protein>
<name>A0ABW1SQ72_9LACO</name>
<proteinExistence type="predicted"/>
<reference evidence="3" key="1">
    <citation type="journal article" date="2019" name="Int. J. Syst. Evol. Microbiol.">
        <title>The Global Catalogue of Microorganisms (GCM) 10K type strain sequencing project: providing services to taxonomists for standard genome sequencing and annotation.</title>
        <authorList>
            <consortium name="The Broad Institute Genomics Platform"/>
            <consortium name="The Broad Institute Genome Sequencing Center for Infectious Disease"/>
            <person name="Wu L."/>
            <person name="Ma J."/>
        </authorList>
    </citation>
    <scope>NUCLEOTIDE SEQUENCE [LARGE SCALE GENOMIC DNA]</scope>
    <source>
        <strain evidence="3">CCM 8905</strain>
    </source>
</reference>
<evidence type="ECO:0000313" key="3">
    <source>
        <dbReference type="Proteomes" id="UP001596254"/>
    </source>
</evidence>
<feature type="chain" id="PRO_5047029379" description="Surface layer protein A domain-containing protein" evidence="1">
    <location>
        <begin position="29"/>
        <end position="153"/>
    </location>
</feature>
<dbReference type="EMBL" id="JBHSSK010000010">
    <property type="protein sequence ID" value="MFC6206669.1"/>
    <property type="molecule type" value="Genomic_DNA"/>
</dbReference>
<gene>
    <name evidence="2" type="ORF">ACFP1G_04135</name>
</gene>
<evidence type="ECO:0000256" key="1">
    <source>
        <dbReference type="SAM" id="SignalP"/>
    </source>
</evidence>
<dbReference type="RefSeq" id="WP_225426698.1">
    <property type="nucleotide sequence ID" value="NZ_JBHSSK010000010.1"/>
</dbReference>
<accession>A0ABW1SQ72</accession>
<organism evidence="2 3">
    <name type="scientific">Levilactobacillus tongjiangensis</name>
    <dbReference type="NCBI Taxonomy" id="2486023"/>
    <lineage>
        <taxon>Bacteria</taxon>
        <taxon>Bacillati</taxon>
        <taxon>Bacillota</taxon>
        <taxon>Bacilli</taxon>
        <taxon>Lactobacillales</taxon>
        <taxon>Lactobacillaceae</taxon>
        <taxon>Levilactobacillus</taxon>
    </lineage>
</organism>